<name>A0A3A4RGP1_9BACT</name>
<dbReference type="Proteomes" id="UP000266426">
    <property type="component" value="Unassembled WGS sequence"/>
</dbReference>
<feature type="non-terminal residue" evidence="3">
    <location>
        <position position="597"/>
    </location>
</feature>
<evidence type="ECO:0000313" key="4">
    <source>
        <dbReference type="Proteomes" id="UP000266426"/>
    </source>
</evidence>
<evidence type="ECO:0000256" key="2">
    <source>
        <dbReference type="SAM" id="SignalP"/>
    </source>
</evidence>
<comment type="caution">
    <text evidence="3">The sequence shown here is derived from an EMBL/GenBank/DDBJ whole genome shotgun (WGS) entry which is preliminary data.</text>
</comment>
<evidence type="ECO:0000256" key="1">
    <source>
        <dbReference type="SAM" id="MobiDB-lite"/>
    </source>
</evidence>
<feature type="signal peptide" evidence="2">
    <location>
        <begin position="1"/>
        <end position="46"/>
    </location>
</feature>
<gene>
    <name evidence="3" type="ORF">C4541_03570</name>
</gene>
<evidence type="ECO:0008006" key="5">
    <source>
        <dbReference type="Google" id="ProtNLM"/>
    </source>
</evidence>
<dbReference type="EMBL" id="QZJZ01000024">
    <property type="protein sequence ID" value="RJP60701.1"/>
    <property type="molecule type" value="Genomic_DNA"/>
</dbReference>
<dbReference type="AlphaFoldDB" id="A0A3A4RGP1"/>
<proteinExistence type="predicted"/>
<organism evidence="3 4">
    <name type="scientific">Candidatus Auribacter fodinae</name>
    <dbReference type="NCBI Taxonomy" id="2093366"/>
    <lineage>
        <taxon>Bacteria</taxon>
        <taxon>Pseudomonadati</taxon>
        <taxon>Candidatus Auribacterota</taxon>
        <taxon>Candidatus Auribacteria</taxon>
        <taxon>Candidatus Auribacterales</taxon>
        <taxon>Candidatus Auribacteraceae</taxon>
        <taxon>Candidatus Auribacter</taxon>
    </lineage>
</organism>
<feature type="chain" id="PRO_5017340509" description="RHS repeat protein" evidence="2">
    <location>
        <begin position="47"/>
        <end position="597"/>
    </location>
</feature>
<keyword evidence="2" id="KW-0732">Signal</keyword>
<evidence type="ECO:0000313" key="3">
    <source>
        <dbReference type="EMBL" id="RJP60701.1"/>
    </source>
</evidence>
<sequence length="597" mass="65807">MNTSDTKKVWGPFSWFYSQKRNFWRSAVVTLLIESLLLGQSPLVFAQQAPPQNEPLPEQVEPPPTEQPVDDQQPGEIPESPFMSSTNMPLNIGPESPFFDTDNDSVPGSGQEDAGEGDNQQNSTSYGLEEVITIDDTIELELGDRSALPRYKITFSLSDASTFMNTGFEDISSITKPEGGYIYSESLIGLFTQDGDMKLVYSYYKDEDGAEDEGYQVFTAIEDYAYNTQYIAEFQVTLTSIQVYVYEQGQTKPVEPEYTFEGVNNPKFYAVTFNNQPGNISLEIFKRVATGYTEVDLNNDGTTDAYYDEATGLWGIDVDGDGIPDGQGIDTNSDGIPDQFRLDQDGDGSADGDALEFDIDVDGSFVVDVPKKDRTVIGDDGTLTIYDNEGNVISTTSVGGTSSNVENFPDGSRRITTTDTEGNVTIQMYDANDLLVSQTIKEKINGVLQEPGERTGYLYENNGQIRSEYNDLNGNGSQDSGEGLTSRAVFDENQNLLSLTLFDSPRPGDMTIQIFDNNGNLSSLTIDESAERGDGFIKQYFYSNGNIQSQTTYNGLSGDEVLSLYESNGRIIEQTEIDGETSEQTISYFGYKNDSNS</sequence>
<protein>
    <recommendedName>
        <fullName evidence="5">RHS repeat protein</fullName>
    </recommendedName>
</protein>
<feature type="region of interest" description="Disordered" evidence="1">
    <location>
        <begin position="48"/>
        <end position="124"/>
    </location>
</feature>
<accession>A0A3A4RGP1</accession>
<reference evidence="3 4" key="1">
    <citation type="journal article" date="2017" name="ISME J.">
        <title>Energy and carbon metabolisms in a deep terrestrial subsurface fluid microbial community.</title>
        <authorList>
            <person name="Momper L."/>
            <person name="Jungbluth S.P."/>
            <person name="Lee M.D."/>
            <person name="Amend J.P."/>
        </authorList>
    </citation>
    <scope>NUCLEOTIDE SEQUENCE [LARGE SCALE GENOMIC DNA]</scope>
    <source>
        <strain evidence="3">SURF_26</strain>
    </source>
</reference>
<dbReference type="SUPFAM" id="SSF69304">
    <property type="entry name" value="Tricorn protease N-terminal domain"/>
    <property type="match status" value="1"/>
</dbReference>